<dbReference type="SUPFAM" id="SSF54373">
    <property type="entry name" value="FAD-linked reductases, C-terminal domain"/>
    <property type="match status" value="1"/>
</dbReference>
<protein>
    <submittedName>
        <fullName evidence="8">GMC oxidoreductase</fullName>
    </submittedName>
</protein>
<evidence type="ECO:0000313" key="9">
    <source>
        <dbReference type="Proteomes" id="UP001060261"/>
    </source>
</evidence>
<evidence type="ECO:0000256" key="3">
    <source>
        <dbReference type="ARBA" id="ARBA00022827"/>
    </source>
</evidence>
<evidence type="ECO:0000313" key="8">
    <source>
        <dbReference type="EMBL" id="UWX63783.1"/>
    </source>
</evidence>
<dbReference type="Pfam" id="PF13618">
    <property type="entry name" value="Gluconate_2-dh3"/>
    <property type="match status" value="1"/>
</dbReference>
<dbReference type="SUPFAM" id="SSF51905">
    <property type="entry name" value="FAD/NAD(P)-binding domain"/>
    <property type="match status" value="1"/>
</dbReference>
<dbReference type="Pfam" id="PF05199">
    <property type="entry name" value="GMC_oxred_C"/>
    <property type="match status" value="1"/>
</dbReference>
<accession>A0ABY5YFG0</accession>
<organism evidence="8 9">
    <name type="scientific">Deinococcus rubellus</name>
    <dbReference type="NCBI Taxonomy" id="1889240"/>
    <lineage>
        <taxon>Bacteria</taxon>
        <taxon>Thermotogati</taxon>
        <taxon>Deinococcota</taxon>
        <taxon>Deinococci</taxon>
        <taxon>Deinococcales</taxon>
        <taxon>Deinococcaceae</taxon>
        <taxon>Deinococcus</taxon>
    </lineage>
</organism>
<name>A0ABY5YFG0_9DEIO</name>
<evidence type="ECO:0000256" key="1">
    <source>
        <dbReference type="ARBA" id="ARBA00010790"/>
    </source>
</evidence>
<evidence type="ECO:0000259" key="7">
    <source>
        <dbReference type="Pfam" id="PF05199"/>
    </source>
</evidence>
<dbReference type="Proteomes" id="UP001060261">
    <property type="component" value="Chromosome"/>
</dbReference>
<proteinExistence type="inferred from homology"/>
<dbReference type="InterPro" id="IPR036188">
    <property type="entry name" value="FAD/NAD-bd_sf"/>
</dbReference>
<dbReference type="PANTHER" id="PTHR46056">
    <property type="entry name" value="LONG-CHAIN-ALCOHOL OXIDASE"/>
    <property type="match status" value="1"/>
</dbReference>
<evidence type="ECO:0000256" key="5">
    <source>
        <dbReference type="SAM" id="MobiDB-lite"/>
    </source>
</evidence>
<feature type="domain" description="Glucose-methanol-choline oxidoreductase N-terminal" evidence="6">
    <location>
        <begin position="534"/>
        <end position="625"/>
    </location>
</feature>
<evidence type="ECO:0000256" key="4">
    <source>
        <dbReference type="ARBA" id="ARBA00023002"/>
    </source>
</evidence>
<dbReference type="Gene3D" id="3.50.50.60">
    <property type="entry name" value="FAD/NAD(P)-binding domain"/>
    <property type="match status" value="2"/>
</dbReference>
<feature type="region of interest" description="Disordered" evidence="5">
    <location>
        <begin position="855"/>
        <end position="882"/>
    </location>
</feature>
<keyword evidence="2" id="KW-0285">Flavoprotein</keyword>
<keyword evidence="4" id="KW-0560">Oxidoreductase</keyword>
<evidence type="ECO:0000256" key="2">
    <source>
        <dbReference type="ARBA" id="ARBA00022630"/>
    </source>
</evidence>
<evidence type="ECO:0000259" key="6">
    <source>
        <dbReference type="Pfam" id="PF00732"/>
    </source>
</evidence>
<dbReference type="EMBL" id="CP104213">
    <property type="protein sequence ID" value="UWX63783.1"/>
    <property type="molecule type" value="Genomic_DNA"/>
</dbReference>
<dbReference type="RefSeq" id="WP_260560063.1">
    <property type="nucleotide sequence ID" value="NZ_BAABEC010000074.1"/>
</dbReference>
<dbReference type="InterPro" id="IPR027056">
    <property type="entry name" value="Gluconate_2DH_su3"/>
</dbReference>
<feature type="region of interest" description="Disordered" evidence="5">
    <location>
        <begin position="1"/>
        <end position="57"/>
    </location>
</feature>
<feature type="domain" description="Glucose-methanol-choline oxidoreductase C-terminal" evidence="7">
    <location>
        <begin position="734"/>
        <end position="846"/>
    </location>
</feature>
<keyword evidence="9" id="KW-1185">Reference proteome</keyword>
<dbReference type="PANTHER" id="PTHR46056:SF12">
    <property type="entry name" value="LONG-CHAIN-ALCOHOL OXIDASE"/>
    <property type="match status" value="1"/>
</dbReference>
<gene>
    <name evidence="8" type="ORF">N0D28_13765</name>
</gene>
<sequence>MTVSDPVSEFKKSIAQTASSQPFDPNDPFRSAAHLPKQRGGQAPDPNYLPRQRAGITPQMHGRYPDYDILSQENAWDEVTRQVVLERLKTYGQPKFFSLGEWRTLSAFSDVLLAQHTEPRVDVLAYVDAKLHKAGEGGVDGFQYDDLPSDQDVWRQVARGLNDSAQGRGAANYAEAPQQVKAGILSDFMDGTLSGGVWDQLSVKRAFKVVSRSLLEGFYSHPWAWNEVGFGGPAYPRGYMRLGMALGEGGDQREPWEKPETKDINAQLLRDNEAHLGSKQKADEPEDIHWLKSQAARAERISRALAANPPQFRGTGYKRLLKGAIQPKANDSAKLLHVHKRAVPQDKMKRYADTDEVDLLIVGAGAGGGVLAQRMARAGWKVVVLEGGPFWDPDKDWVSDEAASHHIYWNGKRVIGGENPVEMGKNNSGHGVGGSMIHYAGYVPRFHPSDFMTQSLDGVGADWPISYWDVARHYEACEVELPAAGQDWPWGHIHRYTHSAHPISGAAERLIIGADKFGMAMRVGPVGIANGTFGNRPHCIYRGFCLQGCKVNAKGSPLVTHIPDAINHGAEIRANSTALKVLMDGSKAVGVEYIRGGQIRQQKAKRVAVAGYSIESPRLLLNSAQPGWEGGVGNRHDQVGRYVMVQGAPVVMGRFPEMLRTYKAPPPEVSTEQFYETDDQRGFKRGFSIQTTGPLPIGFAENILGEGHWGDALREYARDYNHWVSIGGLCELLPHPENRVTLAEVKDHNGLPVARYDHTLHQNDKDNIAYAKKFIKGLLEQAGAQDIIATERFAHLIGGNRMGYTPEDSVCSSDHKVWGTQNLFITDGSACPTQGSANPALTIMALSSRLGERFSRNQVPDGEPTPQPKKTKSRAELFGPPT</sequence>
<dbReference type="InterPro" id="IPR000172">
    <property type="entry name" value="GMC_OxRdtase_N"/>
</dbReference>
<comment type="similarity">
    <text evidence="1">Belongs to the GMC oxidoreductase family.</text>
</comment>
<reference evidence="8" key="1">
    <citation type="submission" date="2022-09" db="EMBL/GenBank/DDBJ databases">
        <title>genome sequence of Deinococcus rubellus.</title>
        <authorList>
            <person name="Srinivasan S."/>
        </authorList>
    </citation>
    <scope>NUCLEOTIDE SEQUENCE</scope>
    <source>
        <strain evidence="8">Ant6</strain>
    </source>
</reference>
<keyword evidence="3" id="KW-0274">FAD</keyword>
<dbReference type="InterPro" id="IPR007867">
    <property type="entry name" value="GMC_OxRtase_C"/>
</dbReference>
<feature type="compositionally biased region" description="Polar residues" evidence="5">
    <location>
        <begin position="14"/>
        <end position="23"/>
    </location>
</feature>
<dbReference type="Pfam" id="PF00732">
    <property type="entry name" value="GMC_oxred_N"/>
    <property type="match status" value="1"/>
</dbReference>